<dbReference type="CDD" id="cd00138">
    <property type="entry name" value="PLDc_SF"/>
    <property type="match status" value="1"/>
</dbReference>
<proteinExistence type="predicted"/>
<evidence type="ECO:0000256" key="1">
    <source>
        <dbReference type="SAM" id="MobiDB-lite"/>
    </source>
</evidence>
<dbReference type="OrthoDB" id="9997422at2759"/>
<feature type="compositionally biased region" description="Low complexity" evidence="1">
    <location>
        <begin position="315"/>
        <end position="325"/>
    </location>
</feature>
<evidence type="ECO:0000313" key="6">
    <source>
        <dbReference type="Proteomes" id="UP000054053"/>
    </source>
</evidence>
<dbReference type="KEGG" id="uvi:66066276"/>
<evidence type="ECO:0000313" key="3">
    <source>
        <dbReference type="EMBL" id="GAO17234.1"/>
    </source>
</evidence>
<evidence type="ECO:0000313" key="4">
    <source>
        <dbReference type="EMBL" id="QUC21256.1"/>
    </source>
</evidence>
<accession>A0A1B5L2I3</accession>
<dbReference type="InterPro" id="IPR001736">
    <property type="entry name" value="PLipase_D/transphosphatidylase"/>
</dbReference>
<dbReference type="GO" id="GO:0032049">
    <property type="term" value="P:cardiolipin biosynthetic process"/>
    <property type="evidence" value="ECO:0007669"/>
    <property type="project" value="UniProtKB-ARBA"/>
</dbReference>
<reference evidence="4" key="3">
    <citation type="submission" date="2020-03" db="EMBL/GenBank/DDBJ databases">
        <title>A mixture of massive structural variations and highly conserved coding sequences in Ustilaginoidea virens genome.</title>
        <authorList>
            <person name="Zhang K."/>
            <person name="Zhao Z."/>
            <person name="Zhang Z."/>
            <person name="Li Y."/>
            <person name="Hsiang T."/>
            <person name="Sun W."/>
        </authorList>
    </citation>
    <scope>NUCLEOTIDE SEQUENCE</scope>
    <source>
        <strain evidence="4">UV-8b</strain>
    </source>
</reference>
<feature type="region of interest" description="Disordered" evidence="1">
    <location>
        <begin position="19"/>
        <end position="63"/>
    </location>
</feature>
<dbReference type="AlphaFoldDB" id="A0A1B5L2I3"/>
<dbReference type="PANTHER" id="PTHR21248">
    <property type="entry name" value="CARDIOLIPIN SYNTHASE"/>
    <property type="match status" value="1"/>
</dbReference>
<feature type="region of interest" description="Disordered" evidence="1">
    <location>
        <begin position="283"/>
        <end position="325"/>
    </location>
</feature>
<dbReference type="GO" id="GO:0030572">
    <property type="term" value="F:phosphatidyltransferase activity"/>
    <property type="evidence" value="ECO:0007669"/>
    <property type="project" value="UniProtKB-ARBA"/>
</dbReference>
<dbReference type="PANTHER" id="PTHR21248:SF11">
    <property type="entry name" value="PLD PHOSPHODIESTERASE DOMAIN-CONTAINING PROTEIN"/>
    <property type="match status" value="1"/>
</dbReference>
<dbReference type="RefSeq" id="XP_042998929.1">
    <property type="nucleotide sequence ID" value="XM_043142996.1"/>
</dbReference>
<feature type="compositionally biased region" description="Low complexity" evidence="1">
    <location>
        <begin position="45"/>
        <end position="63"/>
    </location>
</feature>
<sequence length="643" mass="68532">MLSDRVVQLCTATTTVSSAWARDPSRPPGEIAQQLYGSGTRRGRATQQQQQQRAAEASSTEAQAQAQAAARRCGSWGPSAPSPLFLQAFADALRCLEADPLAGLVSPPLMGSHGTVPLTAVAPLADVVRHCANLVARAETEVFLVTCAWSPSAAQRLISAALGELSARAGADGRRVAVNLMYDAPGVASLAGARHAVGPAAYAGRGVRLPRPEDIPHVRLRVATLHALPLGTLHAKFCVVDRAAAVVMSNNMQDNDNLEMMVHVEGPVVAGLVDTALNLWGRALEPPPAPSSSPHEDEDEDEDGLSKSRDGWGAEDGAPPGDAPAGLVAAAAEARPPLPEHTPDDPHYDDDVGAETLRVQSSYAEKPGESRLQAANRKLNAAVEKPIPPTGPEIGAGREMTPYVCTATARPVPMALVSRPPYGCFGSRDGFVPQNEAWLSLVRNARRDVFIQTPDLNAPPLLRELVAALARGVEVTCYLCFGYNDLGEMIPGQGGTNDQVARRLLARLPDPEHRARLRIHNYVGKDQDHPIHHSFKSRSCHIKLLIADGAVGVQGSGNQDTQSWFHSLEVNVMVDSAEVCAKWREAIERNQNTGEFGRVAADGIWRDREGKPGKGYMGDPGRVEGLVKGVFGMAMKMEGLGGF</sequence>
<dbReference type="EMBL" id="BBTG02000052">
    <property type="protein sequence ID" value="GAO17234.1"/>
    <property type="molecule type" value="Genomic_DNA"/>
</dbReference>
<reference evidence="6" key="2">
    <citation type="journal article" date="2016" name="Genome Announc.">
        <title>Genome sequence of Ustilaginoidea virens IPU010, a rice pathogenic fungus causing false smut.</title>
        <authorList>
            <person name="Kumagai T."/>
            <person name="Ishii T."/>
            <person name="Terai G."/>
            <person name="Umemura M."/>
            <person name="Machida M."/>
            <person name="Asai K."/>
        </authorList>
    </citation>
    <scope>NUCLEOTIDE SEQUENCE [LARGE SCALE GENOMIC DNA]</scope>
    <source>
        <strain evidence="6">IPU010</strain>
    </source>
</reference>
<dbReference type="Pfam" id="PF13091">
    <property type="entry name" value="PLDc_2"/>
    <property type="match status" value="1"/>
</dbReference>
<dbReference type="Proteomes" id="UP000054053">
    <property type="component" value="Unassembled WGS sequence"/>
</dbReference>
<dbReference type="SUPFAM" id="SSF56024">
    <property type="entry name" value="Phospholipase D/nuclease"/>
    <property type="match status" value="2"/>
</dbReference>
<evidence type="ECO:0000259" key="2">
    <source>
        <dbReference type="PROSITE" id="PS50035"/>
    </source>
</evidence>
<feature type="domain" description="PLD phosphodiesterase" evidence="2">
    <location>
        <begin position="229"/>
        <end position="256"/>
    </location>
</feature>
<dbReference type="InterPro" id="IPR025202">
    <property type="entry name" value="PLD-like_dom"/>
</dbReference>
<dbReference type="EMBL" id="CP072756">
    <property type="protein sequence ID" value="QUC21256.1"/>
    <property type="molecule type" value="Genomic_DNA"/>
</dbReference>
<dbReference type="Proteomes" id="UP000027002">
    <property type="component" value="Chromosome 4"/>
</dbReference>
<organism evidence="3 6">
    <name type="scientific">Ustilaginoidea virens</name>
    <name type="common">Rice false smut fungus</name>
    <name type="synonym">Villosiclava virens</name>
    <dbReference type="NCBI Taxonomy" id="1159556"/>
    <lineage>
        <taxon>Eukaryota</taxon>
        <taxon>Fungi</taxon>
        <taxon>Dikarya</taxon>
        <taxon>Ascomycota</taxon>
        <taxon>Pezizomycotina</taxon>
        <taxon>Sordariomycetes</taxon>
        <taxon>Hypocreomycetidae</taxon>
        <taxon>Hypocreales</taxon>
        <taxon>Clavicipitaceae</taxon>
        <taxon>Ustilaginoidea</taxon>
    </lineage>
</organism>
<evidence type="ECO:0000313" key="5">
    <source>
        <dbReference type="Proteomes" id="UP000027002"/>
    </source>
</evidence>
<name>A0A1B5L2I3_USTVR</name>
<dbReference type="PROSITE" id="PS50035">
    <property type="entry name" value="PLD"/>
    <property type="match status" value="1"/>
</dbReference>
<gene>
    <name evidence="4" type="ORF">UV8b_05499</name>
    <name evidence="3" type="ORF">UVI_02057300</name>
</gene>
<keyword evidence="5" id="KW-1185">Reference proteome</keyword>
<protein>
    <recommendedName>
        <fullName evidence="2">PLD phosphodiesterase domain-containing protein</fullName>
    </recommendedName>
</protein>
<reference evidence="3" key="1">
    <citation type="journal article" date="2016" name="Genome Announc.">
        <title>Genome Sequence of Ustilaginoidea virens IPU010, a Rice Pathogenic Fungus Causing False Smut.</title>
        <authorList>
            <person name="Kumagai T."/>
            <person name="Ishii T."/>
            <person name="Terai G."/>
            <person name="Umemura M."/>
            <person name="Machida M."/>
            <person name="Asai K."/>
        </authorList>
    </citation>
    <scope>NUCLEOTIDE SEQUENCE [LARGE SCALE GENOMIC DNA]</scope>
    <source>
        <strain evidence="3">IPU010</strain>
    </source>
</reference>
<dbReference type="GeneID" id="66066276"/>
<dbReference type="Gene3D" id="3.30.870.10">
    <property type="entry name" value="Endonuclease Chain A"/>
    <property type="match status" value="2"/>
</dbReference>